<protein>
    <submittedName>
        <fullName evidence="1">Uncharacterized protein</fullName>
    </submittedName>
</protein>
<keyword evidence="2" id="KW-1185">Reference proteome</keyword>
<evidence type="ECO:0000313" key="1">
    <source>
        <dbReference type="EMBL" id="MST57980.1"/>
    </source>
</evidence>
<evidence type="ECO:0000313" key="2">
    <source>
        <dbReference type="Proteomes" id="UP000476055"/>
    </source>
</evidence>
<sequence length="166" mass="18413">MVQRYGFGPTGYSTLTYALDYQTLCDAGDYYEVSAVIYRGVKASGDLKVGDNCQLETDALTHTYQTFTYKEVDGEGYLVSEDGLECYYKPSADGSPVTLYCDSDDRVECPFYNGTMHIRKDAITGVAITNEISDFTKDTLTEESAAFNGIAFDENGQIKELIYFGD</sequence>
<proteinExistence type="predicted"/>
<reference evidence="1 2" key="1">
    <citation type="submission" date="2019-08" db="EMBL/GenBank/DDBJ databases">
        <title>In-depth cultivation of the pig gut microbiome towards novel bacterial diversity and tailored functional studies.</title>
        <authorList>
            <person name="Wylensek D."/>
            <person name="Hitch T.C.A."/>
            <person name="Clavel T."/>
        </authorList>
    </citation>
    <scope>NUCLEOTIDE SEQUENCE [LARGE SCALE GENOMIC DNA]</scope>
    <source>
        <strain evidence="1 2">WCA3-601-WT-6H</strain>
    </source>
</reference>
<comment type="caution">
    <text evidence="1">The sequence shown here is derived from an EMBL/GenBank/DDBJ whole genome shotgun (WGS) entry which is preliminary data.</text>
</comment>
<accession>A0A6L5YJ56</accession>
<dbReference type="AlphaFoldDB" id="A0A6L5YJ56"/>
<name>A0A6L5YJ56_9FIRM</name>
<dbReference type="EMBL" id="VUMU01000006">
    <property type="protein sequence ID" value="MST57980.1"/>
    <property type="molecule type" value="Genomic_DNA"/>
</dbReference>
<organism evidence="1 2">
    <name type="scientific">Waltera intestinalis</name>
    <dbReference type="NCBI Taxonomy" id="2606635"/>
    <lineage>
        <taxon>Bacteria</taxon>
        <taxon>Bacillati</taxon>
        <taxon>Bacillota</taxon>
        <taxon>Clostridia</taxon>
        <taxon>Lachnospirales</taxon>
        <taxon>Lachnospiraceae</taxon>
        <taxon>Waltera</taxon>
    </lineage>
</organism>
<dbReference type="Proteomes" id="UP000476055">
    <property type="component" value="Unassembled WGS sequence"/>
</dbReference>
<gene>
    <name evidence="1" type="ORF">FYJ59_06940</name>
</gene>